<dbReference type="STRING" id="485913.Krac_10882"/>
<accession>D6TIS6</accession>
<dbReference type="Proteomes" id="UP000004508">
    <property type="component" value="Unassembled WGS sequence"/>
</dbReference>
<sequence length="98" mass="10839">MKLETWRIAHHHAWQSKQTGSTIVLATCLSLSAYVWRTREIPLRACVCPHISTEGLHVPGPSRPVIGARHKHSPKPPQDAPALSGMGRNAAFLCRWLG</sequence>
<evidence type="ECO:0000256" key="1">
    <source>
        <dbReference type="SAM" id="MobiDB-lite"/>
    </source>
</evidence>
<name>D6TIS6_KTERA</name>
<protein>
    <submittedName>
        <fullName evidence="2">Uncharacterized protein</fullName>
    </submittedName>
</protein>
<dbReference type="EMBL" id="ADVG01000001">
    <property type="protein sequence ID" value="EFH89333.1"/>
    <property type="molecule type" value="Genomic_DNA"/>
</dbReference>
<dbReference type="AlphaFoldDB" id="D6TIS6"/>
<evidence type="ECO:0000313" key="3">
    <source>
        <dbReference type="Proteomes" id="UP000004508"/>
    </source>
</evidence>
<proteinExistence type="predicted"/>
<evidence type="ECO:0000313" key="2">
    <source>
        <dbReference type="EMBL" id="EFH89333.1"/>
    </source>
</evidence>
<comment type="caution">
    <text evidence="2">The sequence shown here is derived from an EMBL/GenBank/DDBJ whole genome shotgun (WGS) entry which is preliminary data.</text>
</comment>
<organism evidence="2 3">
    <name type="scientific">Ktedonobacter racemifer DSM 44963</name>
    <dbReference type="NCBI Taxonomy" id="485913"/>
    <lineage>
        <taxon>Bacteria</taxon>
        <taxon>Bacillati</taxon>
        <taxon>Chloroflexota</taxon>
        <taxon>Ktedonobacteria</taxon>
        <taxon>Ktedonobacterales</taxon>
        <taxon>Ktedonobacteraceae</taxon>
        <taxon>Ktedonobacter</taxon>
    </lineage>
</organism>
<reference evidence="2 3" key="1">
    <citation type="journal article" date="2011" name="Stand. Genomic Sci.">
        <title>Non-contiguous finished genome sequence and contextual data of the filamentous soil bacterium Ktedonobacter racemifer type strain (SOSP1-21).</title>
        <authorList>
            <person name="Chang Y.J."/>
            <person name="Land M."/>
            <person name="Hauser L."/>
            <person name="Chertkov O."/>
            <person name="Del Rio T.G."/>
            <person name="Nolan M."/>
            <person name="Copeland A."/>
            <person name="Tice H."/>
            <person name="Cheng J.F."/>
            <person name="Lucas S."/>
            <person name="Han C."/>
            <person name="Goodwin L."/>
            <person name="Pitluck S."/>
            <person name="Ivanova N."/>
            <person name="Ovchinikova G."/>
            <person name="Pati A."/>
            <person name="Chen A."/>
            <person name="Palaniappan K."/>
            <person name="Mavromatis K."/>
            <person name="Liolios K."/>
            <person name="Brettin T."/>
            <person name="Fiebig A."/>
            <person name="Rohde M."/>
            <person name="Abt B."/>
            <person name="Goker M."/>
            <person name="Detter J.C."/>
            <person name="Woyke T."/>
            <person name="Bristow J."/>
            <person name="Eisen J.A."/>
            <person name="Markowitz V."/>
            <person name="Hugenholtz P."/>
            <person name="Kyrpides N.C."/>
            <person name="Klenk H.P."/>
            <person name="Lapidus A."/>
        </authorList>
    </citation>
    <scope>NUCLEOTIDE SEQUENCE [LARGE SCALE GENOMIC DNA]</scope>
    <source>
        <strain evidence="3">DSM 44963</strain>
    </source>
</reference>
<keyword evidence="3" id="KW-1185">Reference proteome</keyword>
<gene>
    <name evidence="2" type="ORF">Krac_10882</name>
</gene>
<feature type="region of interest" description="Disordered" evidence="1">
    <location>
        <begin position="59"/>
        <end position="84"/>
    </location>
</feature>
<dbReference type="InParanoid" id="D6TIS6"/>